<feature type="compositionally biased region" description="Basic and acidic residues" evidence="1">
    <location>
        <begin position="70"/>
        <end position="114"/>
    </location>
</feature>
<feature type="compositionally biased region" description="Polar residues" evidence="1">
    <location>
        <begin position="174"/>
        <end position="183"/>
    </location>
</feature>
<dbReference type="EMBL" id="CDHK01000017">
    <property type="protein sequence ID" value="CEJ62537.1"/>
    <property type="molecule type" value="Genomic_DNA"/>
</dbReference>
<dbReference type="STRING" id="104259.A0A0F7U566"/>
<evidence type="ECO:0000313" key="2">
    <source>
        <dbReference type="EMBL" id="CEJ62537.1"/>
    </source>
</evidence>
<protein>
    <submittedName>
        <fullName evidence="2">Uncharacterized protein</fullName>
    </submittedName>
</protein>
<feature type="compositionally biased region" description="Basic and acidic residues" evidence="1">
    <location>
        <begin position="154"/>
        <end position="171"/>
    </location>
</feature>
<feature type="compositionally biased region" description="Basic and acidic residues" evidence="1">
    <location>
        <begin position="311"/>
        <end position="337"/>
    </location>
</feature>
<feature type="compositionally biased region" description="Basic and acidic residues" evidence="1">
    <location>
        <begin position="124"/>
        <end position="139"/>
    </location>
</feature>
<evidence type="ECO:0000313" key="3">
    <source>
        <dbReference type="Proteomes" id="UP000042958"/>
    </source>
</evidence>
<reference evidence="3" key="1">
    <citation type="journal article" date="2015" name="Genome Announc.">
        <title>Draft genome sequence of the fungus Penicillium brasilianum MG11.</title>
        <authorList>
            <person name="Horn F."/>
            <person name="Linde J."/>
            <person name="Mattern D.J."/>
            <person name="Walther G."/>
            <person name="Guthke R."/>
            <person name="Brakhage A.A."/>
            <person name="Valiante V."/>
        </authorList>
    </citation>
    <scope>NUCLEOTIDE SEQUENCE [LARGE SCALE GENOMIC DNA]</scope>
    <source>
        <strain evidence="3">MG11</strain>
    </source>
</reference>
<feature type="compositionally biased region" description="Polar residues" evidence="1">
    <location>
        <begin position="221"/>
        <end position="239"/>
    </location>
</feature>
<accession>A0A0F7U566</accession>
<gene>
    <name evidence="2" type="ORF">PMG11_11034</name>
</gene>
<dbReference type="OrthoDB" id="4227485at2759"/>
<keyword evidence="3" id="KW-1185">Reference proteome</keyword>
<proteinExistence type="predicted"/>
<feature type="region of interest" description="Disordered" evidence="1">
    <location>
        <begin position="297"/>
        <end position="347"/>
    </location>
</feature>
<feature type="region of interest" description="Disordered" evidence="1">
    <location>
        <begin position="207"/>
        <end position="284"/>
    </location>
</feature>
<sequence length="458" mass="51011">MEIERTLTEGSGLEEALDPTVETESRSPESDSLMGGNEQNLPDMEPTVADELEHREPIPGEQPFSENEESEGHAELGFEGEQLRRGSEERMARRESLDDASMEEHASEQQDKATETAQLSPPEEVQKALDRLEGRRQSRNELGPSRGMGGKGAALRERAKFKPYDQTERRRQTPKLTTPPQETLEQDINALLQTVAQQQTLRPITEIDFLEAQNLPPSGMNEEQSSSPAAIQDGPTQDHQQAEEDISGPVVFETQPEITRTIDENSRRYGMTNIPSESVTPNALPDVQGIADATQQGIVTERPPLSPVRESSTHADTRARMDITESEKWPEERDRSPRPGASGATKSSKVTIMFRARDERGEWNRLVHKMAVDPADPSPVERMAAKQAKAQKATYYDQNLRQVPPGQCFDAAIEDGTNTVFMTFGDDLTVSEATMDAITRAIQAELDDDRPAKRKQRN</sequence>
<name>A0A0F7U566_PENBI</name>
<organism evidence="2 3">
    <name type="scientific">Penicillium brasilianum</name>
    <dbReference type="NCBI Taxonomy" id="104259"/>
    <lineage>
        <taxon>Eukaryota</taxon>
        <taxon>Fungi</taxon>
        <taxon>Dikarya</taxon>
        <taxon>Ascomycota</taxon>
        <taxon>Pezizomycotina</taxon>
        <taxon>Eurotiomycetes</taxon>
        <taxon>Eurotiomycetidae</taxon>
        <taxon>Eurotiales</taxon>
        <taxon>Aspergillaceae</taxon>
        <taxon>Penicillium</taxon>
    </lineage>
</organism>
<dbReference type="AlphaFoldDB" id="A0A0F7U566"/>
<dbReference type="Proteomes" id="UP000042958">
    <property type="component" value="Unassembled WGS sequence"/>
</dbReference>
<evidence type="ECO:0000256" key="1">
    <source>
        <dbReference type="SAM" id="MobiDB-lite"/>
    </source>
</evidence>
<feature type="region of interest" description="Disordered" evidence="1">
    <location>
        <begin position="1"/>
        <end position="189"/>
    </location>
</feature>